<feature type="compositionally biased region" description="Basic and acidic residues" evidence="3">
    <location>
        <begin position="138"/>
        <end position="152"/>
    </location>
</feature>
<evidence type="ECO:0000256" key="3">
    <source>
        <dbReference type="SAM" id="MobiDB-lite"/>
    </source>
</evidence>
<dbReference type="Proteomes" id="UP000827549">
    <property type="component" value="Chromosome 1"/>
</dbReference>
<feature type="compositionally biased region" description="Basic and acidic residues" evidence="3">
    <location>
        <begin position="161"/>
        <end position="176"/>
    </location>
</feature>
<dbReference type="AlphaFoldDB" id="A0AAF1BHI6"/>
<dbReference type="InterPro" id="IPR040466">
    <property type="entry name" value="NKAP"/>
</dbReference>
<dbReference type="Pfam" id="PF06047">
    <property type="entry name" value="Nkap_C"/>
    <property type="match status" value="1"/>
</dbReference>
<dbReference type="PANTHER" id="PTHR13087">
    <property type="entry name" value="NF-KAPPA B ACTIVATING PROTEIN"/>
    <property type="match status" value="1"/>
</dbReference>
<dbReference type="GO" id="GO:0010468">
    <property type="term" value="P:regulation of gene expression"/>
    <property type="evidence" value="ECO:0007669"/>
    <property type="project" value="TreeGrafter"/>
</dbReference>
<evidence type="ECO:0000313" key="5">
    <source>
        <dbReference type="EMBL" id="WOO77625.1"/>
    </source>
</evidence>
<evidence type="ECO:0000256" key="2">
    <source>
        <dbReference type="SAM" id="Coils"/>
    </source>
</evidence>
<dbReference type="InterPro" id="IPR009269">
    <property type="entry name" value="NKAP_C"/>
</dbReference>
<feature type="compositionally biased region" description="Low complexity" evidence="3">
    <location>
        <begin position="38"/>
        <end position="59"/>
    </location>
</feature>
<gene>
    <name evidence="5" type="primary">NKAPL</name>
    <name evidence="5" type="ORF">LOC62_01G001194</name>
</gene>
<protein>
    <submittedName>
        <fullName evidence="5">NKAP-like protein</fullName>
    </submittedName>
</protein>
<comment type="similarity">
    <text evidence="1">Belongs to the NKAP family.</text>
</comment>
<evidence type="ECO:0000256" key="1">
    <source>
        <dbReference type="ARBA" id="ARBA00009313"/>
    </source>
</evidence>
<feature type="coiled-coil region" evidence="2">
    <location>
        <begin position="296"/>
        <end position="344"/>
    </location>
</feature>
<feature type="domain" description="NF-kappa-B-activating protein C-terminal" evidence="4">
    <location>
        <begin position="233"/>
        <end position="329"/>
    </location>
</feature>
<proteinExistence type="inferred from homology"/>
<dbReference type="RefSeq" id="XP_062623657.1">
    <property type="nucleotide sequence ID" value="XM_062767673.1"/>
</dbReference>
<sequence length="347" mass="40092">MRQAYGNNYERERNEGGGARGGYQNPHPSHSMPPFPGRFPGQQGHYNNNGGARSSGSSAVINFEERRVLRERSDLSIWPPSPKRPYAEDLAEQERDRSRSRKSKSSRRRKSRKYSSDSETDSEEEYERERRRRRRRERERERERQRDKDRGARSTSLADGEDLRGASRPRGARDTDGGGGGGWVEKENRAEQRAEPAAARGHSPAEEADDGDEVGPQPPSELKIKDKFNREAYRGLLPGEGAGMQQFVERGERIPRRGEIGLDSERIAQFEESGYVMSGNRHQRMNAVRLRKEGQVINAEEKRALLIMQREEKQRKEGAIVTQFKEMMDERLKLEERRQRERDEARE</sequence>
<organism evidence="5 6">
    <name type="scientific">Vanrija pseudolonga</name>
    <dbReference type="NCBI Taxonomy" id="143232"/>
    <lineage>
        <taxon>Eukaryota</taxon>
        <taxon>Fungi</taxon>
        <taxon>Dikarya</taxon>
        <taxon>Basidiomycota</taxon>
        <taxon>Agaricomycotina</taxon>
        <taxon>Tremellomycetes</taxon>
        <taxon>Trichosporonales</taxon>
        <taxon>Trichosporonaceae</taxon>
        <taxon>Vanrija</taxon>
    </lineage>
</organism>
<evidence type="ECO:0000259" key="4">
    <source>
        <dbReference type="Pfam" id="PF06047"/>
    </source>
</evidence>
<dbReference type="EMBL" id="CP086714">
    <property type="protein sequence ID" value="WOO77625.1"/>
    <property type="molecule type" value="Genomic_DNA"/>
</dbReference>
<feature type="region of interest" description="Disordered" evidence="3">
    <location>
        <begin position="1"/>
        <end position="227"/>
    </location>
</feature>
<feature type="compositionally biased region" description="Basic and acidic residues" evidence="3">
    <location>
        <begin position="184"/>
        <end position="194"/>
    </location>
</feature>
<dbReference type="GO" id="GO:0003682">
    <property type="term" value="F:chromatin binding"/>
    <property type="evidence" value="ECO:0007669"/>
    <property type="project" value="InterPro"/>
</dbReference>
<dbReference type="PANTHER" id="PTHR13087:SF0">
    <property type="entry name" value="NFKB ACTIVATING PROTEIN LIKE"/>
    <property type="match status" value="1"/>
</dbReference>
<keyword evidence="2" id="KW-0175">Coiled coil</keyword>
<evidence type="ECO:0000313" key="6">
    <source>
        <dbReference type="Proteomes" id="UP000827549"/>
    </source>
</evidence>
<feature type="compositionally biased region" description="Basic residues" evidence="3">
    <location>
        <begin position="98"/>
        <end position="113"/>
    </location>
</feature>
<dbReference type="GeneID" id="87804451"/>
<feature type="compositionally biased region" description="Basic and acidic residues" evidence="3">
    <location>
        <begin position="63"/>
        <end position="74"/>
    </location>
</feature>
<keyword evidence="6" id="KW-1185">Reference proteome</keyword>
<reference evidence="5" key="1">
    <citation type="submission" date="2023-10" db="EMBL/GenBank/DDBJ databases">
        <authorList>
            <person name="Noh H."/>
        </authorList>
    </citation>
    <scope>NUCLEOTIDE SEQUENCE</scope>
    <source>
        <strain evidence="5">DUCC4014</strain>
    </source>
</reference>
<accession>A0AAF1BHI6</accession>
<dbReference type="GO" id="GO:0005634">
    <property type="term" value="C:nucleus"/>
    <property type="evidence" value="ECO:0007669"/>
    <property type="project" value="TreeGrafter"/>
</dbReference>
<name>A0AAF1BHI6_9TREE</name>